<evidence type="ECO:0000256" key="3">
    <source>
        <dbReference type="ARBA" id="ARBA00023125"/>
    </source>
</evidence>
<dbReference type="GO" id="GO:0008270">
    <property type="term" value="F:zinc ion binding"/>
    <property type="evidence" value="ECO:0007669"/>
    <property type="project" value="InterPro"/>
</dbReference>
<dbReference type="STRING" id="767770.A0A1L9MT40"/>
<name>A0A1L9MT40_ASPTC</name>
<dbReference type="Pfam" id="PF00172">
    <property type="entry name" value="Zn_clus"/>
    <property type="match status" value="1"/>
</dbReference>
<evidence type="ECO:0000256" key="5">
    <source>
        <dbReference type="ARBA" id="ARBA00023242"/>
    </source>
</evidence>
<accession>A0A1L9MT40</accession>
<dbReference type="Proteomes" id="UP000184304">
    <property type="component" value="Unassembled WGS sequence"/>
</dbReference>
<dbReference type="InterPro" id="IPR036864">
    <property type="entry name" value="Zn2-C6_fun-type_DNA-bd_sf"/>
</dbReference>
<dbReference type="CDD" id="cd00067">
    <property type="entry name" value="GAL4"/>
    <property type="match status" value="1"/>
</dbReference>
<evidence type="ECO:0000256" key="2">
    <source>
        <dbReference type="ARBA" id="ARBA00023015"/>
    </source>
</evidence>
<dbReference type="InterPro" id="IPR007219">
    <property type="entry name" value="XnlR_reg_dom"/>
</dbReference>
<dbReference type="GO" id="GO:0003677">
    <property type="term" value="F:DNA binding"/>
    <property type="evidence" value="ECO:0007669"/>
    <property type="project" value="UniProtKB-KW"/>
</dbReference>
<dbReference type="GO" id="GO:0000981">
    <property type="term" value="F:DNA-binding transcription factor activity, RNA polymerase II-specific"/>
    <property type="evidence" value="ECO:0007669"/>
    <property type="project" value="InterPro"/>
</dbReference>
<dbReference type="CDD" id="cd12148">
    <property type="entry name" value="fungal_TF_MHR"/>
    <property type="match status" value="1"/>
</dbReference>
<dbReference type="Gene3D" id="4.10.240.10">
    <property type="entry name" value="Zn(2)-C6 fungal-type DNA-binding domain"/>
    <property type="match status" value="1"/>
</dbReference>
<keyword evidence="5" id="KW-0539">Nucleus</keyword>
<dbReference type="SMART" id="SM00066">
    <property type="entry name" value="GAL4"/>
    <property type="match status" value="1"/>
</dbReference>
<dbReference type="EMBL" id="KV878207">
    <property type="protein sequence ID" value="OJI80137.1"/>
    <property type="molecule type" value="Genomic_DNA"/>
</dbReference>
<proteinExistence type="predicted"/>
<keyword evidence="3" id="KW-0238">DNA-binding</keyword>
<dbReference type="Pfam" id="PF04082">
    <property type="entry name" value="Fungal_trans"/>
    <property type="match status" value="1"/>
</dbReference>
<keyword evidence="2" id="KW-0805">Transcription regulation</keyword>
<dbReference type="OMA" id="RATCIRN"/>
<evidence type="ECO:0000313" key="8">
    <source>
        <dbReference type="Proteomes" id="UP000184304"/>
    </source>
</evidence>
<dbReference type="SMART" id="SM00906">
    <property type="entry name" value="Fungal_trans"/>
    <property type="match status" value="1"/>
</dbReference>
<organism evidence="7 8">
    <name type="scientific">Aspergillus tubingensis (strain CBS 134.48)</name>
    <dbReference type="NCBI Taxonomy" id="767770"/>
    <lineage>
        <taxon>Eukaryota</taxon>
        <taxon>Fungi</taxon>
        <taxon>Dikarya</taxon>
        <taxon>Ascomycota</taxon>
        <taxon>Pezizomycotina</taxon>
        <taxon>Eurotiomycetes</taxon>
        <taxon>Eurotiomycetidae</taxon>
        <taxon>Eurotiales</taxon>
        <taxon>Aspergillaceae</taxon>
        <taxon>Aspergillus</taxon>
        <taxon>Aspergillus subgen. Circumdati</taxon>
    </lineage>
</organism>
<feature type="domain" description="Zn(2)-C6 fungal-type" evidence="6">
    <location>
        <begin position="19"/>
        <end position="48"/>
    </location>
</feature>
<dbReference type="PANTHER" id="PTHR47424">
    <property type="entry name" value="REGULATORY PROTEIN GAL4"/>
    <property type="match status" value="1"/>
</dbReference>
<dbReference type="PROSITE" id="PS50048">
    <property type="entry name" value="ZN2_CY6_FUNGAL_2"/>
    <property type="match status" value="1"/>
</dbReference>
<dbReference type="OrthoDB" id="5296287at2759"/>
<dbReference type="SUPFAM" id="SSF57701">
    <property type="entry name" value="Zn2/Cys6 DNA-binding domain"/>
    <property type="match status" value="1"/>
</dbReference>
<evidence type="ECO:0000256" key="1">
    <source>
        <dbReference type="ARBA" id="ARBA00022723"/>
    </source>
</evidence>
<evidence type="ECO:0000313" key="7">
    <source>
        <dbReference type="EMBL" id="OJI80137.1"/>
    </source>
</evidence>
<dbReference type="PANTHER" id="PTHR47424:SF3">
    <property type="entry name" value="REGULATORY PROTEIN GAL4"/>
    <property type="match status" value="1"/>
</dbReference>
<sequence>MSVPTSYQQPLKRVRVGRACEQCRTRKVKCNGEDPCLTCWQHNQACRYGEARLGRGHPSKKLKTVESPTVTDGVSTPTFILNSDLSGRERPKAKSSNFQASARYNPEEYRQQLELRAGIGVANSQTGSFQFYGPSSHFCFIQRLYQRMKRQPHGCLLDKPKSAVPAGLGEWGLERFMFAAGSGAPRSSSASTESFLPKDLGDRCIAAYFAIIHPHMPVLDRLVITRLWERLWEAPSPGQEVISRNLVYMVLALGARTMAREGRHSAELLDRWADHFWSQSNDYGMLFQEPCLKGIHFLLLKVLPNDAYLYLGHAARSVLALGLNRGQVANGTGPVMQKLRITFWVVYSYERICAFFTGRPSGFLDSHIDVSFPEDLPDCNRQTPCGEPMKSSDGPLTECAYLRAMAQIGQLIEKVSSGIFSSSNLHTIYDHRKLNTTILECDAALHQIERSLPSYLQFGSLNRPKSEVWREIQCTHLGLAFHLIRMMTRRPAMVYCSLVGSEQNRASELPGVESLQASINLTILSAKEIINIASSAIMERATCIRNDASVANYIVSACVTLLYDVLNTSVTVEHALDIFTSVERGIQCLDKMEHHGPITGKALSLDIMKCAKDTLFLSTCDVNLEENLAGSFPWLK</sequence>
<dbReference type="GO" id="GO:0006351">
    <property type="term" value="P:DNA-templated transcription"/>
    <property type="evidence" value="ECO:0007669"/>
    <property type="project" value="InterPro"/>
</dbReference>
<dbReference type="PROSITE" id="PS00463">
    <property type="entry name" value="ZN2_CY6_FUNGAL_1"/>
    <property type="match status" value="1"/>
</dbReference>
<dbReference type="GO" id="GO:0009893">
    <property type="term" value="P:positive regulation of metabolic process"/>
    <property type="evidence" value="ECO:0007669"/>
    <property type="project" value="UniProtKB-ARBA"/>
</dbReference>
<dbReference type="InterPro" id="IPR001138">
    <property type="entry name" value="Zn2Cys6_DnaBD"/>
</dbReference>
<keyword evidence="4" id="KW-0804">Transcription</keyword>
<dbReference type="AlphaFoldDB" id="A0A1L9MT40"/>
<evidence type="ECO:0000259" key="6">
    <source>
        <dbReference type="PROSITE" id="PS50048"/>
    </source>
</evidence>
<reference evidence="8" key="1">
    <citation type="journal article" date="2017" name="Genome Biol.">
        <title>Comparative genomics reveals high biological diversity and specific adaptations in the industrially and medically important fungal genus Aspergillus.</title>
        <authorList>
            <person name="de Vries R.P."/>
            <person name="Riley R."/>
            <person name="Wiebenga A."/>
            <person name="Aguilar-Osorio G."/>
            <person name="Amillis S."/>
            <person name="Uchima C.A."/>
            <person name="Anderluh G."/>
            <person name="Asadollahi M."/>
            <person name="Askin M."/>
            <person name="Barry K."/>
            <person name="Battaglia E."/>
            <person name="Bayram O."/>
            <person name="Benocci T."/>
            <person name="Braus-Stromeyer S.A."/>
            <person name="Caldana C."/>
            <person name="Canovas D."/>
            <person name="Cerqueira G.C."/>
            <person name="Chen F."/>
            <person name="Chen W."/>
            <person name="Choi C."/>
            <person name="Clum A."/>
            <person name="Dos Santos R.A."/>
            <person name="Damasio A.R."/>
            <person name="Diallinas G."/>
            <person name="Emri T."/>
            <person name="Fekete E."/>
            <person name="Flipphi M."/>
            <person name="Freyberg S."/>
            <person name="Gallo A."/>
            <person name="Gournas C."/>
            <person name="Habgood R."/>
            <person name="Hainaut M."/>
            <person name="Harispe M.L."/>
            <person name="Henrissat B."/>
            <person name="Hilden K.S."/>
            <person name="Hope R."/>
            <person name="Hossain A."/>
            <person name="Karabika E."/>
            <person name="Karaffa L."/>
            <person name="Karanyi Z."/>
            <person name="Krasevec N."/>
            <person name="Kuo A."/>
            <person name="Kusch H."/>
            <person name="LaButti K."/>
            <person name="Lagendijk E.L."/>
            <person name="Lapidus A."/>
            <person name="Levasseur A."/>
            <person name="Lindquist E."/>
            <person name="Lipzen A."/>
            <person name="Logrieco A.F."/>
            <person name="MacCabe A."/>
            <person name="Maekelae M.R."/>
            <person name="Malavazi I."/>
            <person name="Melin P."/>
            <person name="Meyer V."/>
            <person name="Mielnichuk N."/>
            <person name="Miskei M."/>
            <person name="Molnar A.P."/>
            <person name="Mule G."/>
            <person name="Ngan C.Y."/>
            <person name="Orejas M."/>
            <person name="Orosz E."/>
            <person name="Ouedraogo J.P."/>
            <person name="Overkamp K.M."/>
            <person name="Park H.-S."/>
            <person name="Perrone G."/>
            <person name="Piumi F."/>
            <person name="Punt P.J."/>
            <person name="Ram A.F."/>
            <person name="Ramon A."/>
            <person name="Rauscher S."/>
            <person name="Record E."/>
            <person name="Riano-Pachon D.M."/>
            <person name="Robert V."/>
            <person name="Roehrig J."/>
            <person name="Ruller R."/>
            <person name="Salamov A."/>
            <person name="Salih N.S."/>
            <person name="Samson R.A."/>
            <person name="Sandor E."/>
            <person name="Sanguinetti M."/>
            <person name="Schuetze T."/>
            <person name="Sepcic K."/>
            <person name="Shelest E."/>
            <person name="Sherlock G."/>
            <person name="Sophianopoulou V."/>
            <person name="Squina F.M."/>
            <person name="Sun H."/>
            <person name="Susca A."/>
            <person name="Todd R.B."/>
            <person name="Tsang A."/>
            <person name="Unkles S.E."/>
            <person name="van de Wiele N."/>
            <person name="van Rossen-Uffink D."/>
            <person name="Oliveira J.V."/>
            <person name="Vesth T.C."/>
            <person name="Visser J."/>
            <person name="Yu J.-H."/>
            <person name="Zhou M."/>
            <person name="Andersen M.R."/>
            <person name="Archer D.B."/>
            <person name="Baker S.E."/>
            <person name="Benoit I."/>
            <person name="Brakhage A.A."/>
            <person name="Braus G.H."/>
            <person name="Fischer R."/>
            <person name="Frisvad J.C."/>
            <person name="Goldman G.H."/>
            <person name="Houbraken J."/>
            <person name="Oakley B."/>
            <person name="Pocsi I."/>
            <person name="Scazzocchio C."/>
            <person name="Seiboth B."/>
            <person name="vanKuyk P.A."/>
            <person name="Wortman J."/>
            <person name="Dyer P.S."/>
            <person name="Grigoriev I.V."/>
        </authorList>
    </citation>
    <scope>NUCLEOTIDE SEQUENCE [LARGE SCALE GENOMIC DNA]</scope>
    <source>
        <strain evidence="8">CBS 134.48</strain>
    </source>
</reference>
<keyword evidence="8" id="KW-1185">Reference proteome</keyword>
<dbReference type="InterPro" id="IPR051127">
    <property type="entry name" value="Fungal_SecMet_Regulators"/>
</dbReference>
<protein>
    <recommendedName>
        <fullName evidence="6">Zn(2)-C6 fungal-type domain-containing protein</fullName>
    </recommendedName>
</protein>
<evidence type="ECO:0000256" key="4">
    <source>
        <dbReference type="ARBA" id="ARBA00023163"/>
    </source>
</evidence>
<keyword evidence="1" id="KW-0479">Metal-binding</keyword>
<gene>
    <name evidence="7" type="ORF">ASPTUDRAFT_936575</name>
</gene>
<dbReference type="VEuPathDB" id="FungiDB:ASPTUDRAFT_936575"/>